<feature type="domain" description="EF-hand" evidence="3">
    <location>
        <begin position="46"/>
        <end position="72"/>
    </location>
</feature>
<feature type="compositionally biased region" description="Low complexity" evidence="1">
    <location>
        <begin position="24"/>
        <end position="44"/>
    </location>
</feature>
<dbReference type="SUPFAM" id="SSF47473">
    <property type="entry name" value="EF-hand"/>
    <property type="match status" value="1"/>
</dbReference>
<dbReference type="Gene3D" id="1.10.238.10">
    <property type="entry name" value="EF-hand"/>
    <property type="match status" value="1"/>
</dbReference>
<dbReference type="GO" id="GO:0005509">
    <property type="term" value="F:calcium ion binding"/>
    <property type="evidence" value="ECO:0007669"/>
    <property type="project" value="InterPro"/>
</dbReference>
<feature type="chain" id="PRO_5007161810" description="EF-hand domain-containing protein" evidence="2">
    <location>
        <begin position="27"/>
        <end position="98"/>
    </location>
</feature>
<dbReference type="PROSITE" id="PS00018">
    <property type="entry name" value="EF_HAND_1"/>
    <property type="match status" value="2"/>
</dbReference>
<gene>
    <name evidence="4" type="ORF">ABW22_09885</name>
</gene>
<organism evidence="4 5">
    <name type="scientific">Thiobacillus denitrificans</name>
    <dbReference type="NCBI Taxonomy" id="36861"/>
    <lineage>
        <taxon>Bacteria</taxon>
        <taxon>Pseudomonadati</taxon>
        <taxon>Pseudomonadota</taxon>
        <taxon>Betaproteobacteria</taxon>
        <taxon>Nitrosomonadales</taxon>
        <taxon>Thiobacillaceae</taxon>
        <taxon>Thiobacillus</taxon>
    </lineage>
</organism>
<protein>
    <recommendedName>
        <fullName evidence="3">EF-hand domain-containing protein</fullName>
    </recommendedName>
</protein>
<dbReference type="PROSITE" id="PS50222">
    <property type="entry name" value="EF_HAND_2"/>
    <property type="match status" value="1"/>
</dbReference>
<dbReference type="Proteomes" id="UP000064243">
    <property type="component" value="Unassembled WGS sequence"/>
</dbReference>
<dbReference type="PATRIC" id="fig|36861.3.peg.1637"/>
<keyword evidence="2" id="KW-0732">Signal</keyword>
<feature type="signal peptide" evidence="2">
    <location>
        <begin position="1"/>
        <end position="26"/>
    </location>
</feature>
<name>A0A119CVQ5_THIDE</name>
<dbReference type="InterPro" id="IPR002048">
    <property type="entry name" value="EF_hand_dom"/>
</dbReference>
<dbReference type="InterPro" id="IPR018247">
    <property type="entry name" value="EF_Hand_1_Ca_BS"/>
</dbReference>
<dbReference type="Pfam" id="PF13202">
    <property type="entry name" value="EF-hand_5"/>
    <property type="match status" value="1"/>
</dbReference>
<accession>A0A119CVQ5</accession>
<proteinExistence type="predicted"/>
<feature type="region of interest" description="Disordered" evidence="1">
    <location>
        <begin position="24"/>
        <end position="52"/>
    </location>
</feature>
<reference evidence="4 5" key="1">
    <citation type="journal article" date="2015" name="Appl. Environ. Microbiol.">
        <title>Aerobic and Anaerobic Thiosulfate Oxidation by a Cold-Adapted, Subglacial Chemoautotroph.</title>
        <authorList>
            <person name="Harrold Z.R."/>
            <person name="Skidmore M.L."/>
            <person name="Hamilton T.L."/>
            <person name="Desch L."/>
            <person name="Amada K."/>
            <person name="van Gelder W."/>
            <person name="Glover K."/>
            <person name="Roden E.E."/>
            <person name="Boyd E.S."/>
        </authorList>
    </citation>
    <scope>NUCLEOTIDE SEQUENCE [LARGE SCALE GENOMIC DNA]</scope>
    <source>
        <strain evidence="4 5">RG</strain>
    </source>
</reference>
<sequence>MKSIHPHFLTLTLAGLLSAASASALAQPMPEAAPGGAAPTAGAPSFMNFDSNGDGKISLEEFKAQGGGGQLFAEIDANQDKSLSNDEFSKLSKPSTKP</sequence>
<dbReference type="EMBL" id="LDUG01000025">
    <property type="protein sequence ID" value="KVW95476.1"/>
    <property type="molecule type" value="Genomic_DNA"/>
</dbReference>
<comment type="caution">
    <text evidence="4">The sequence shown here is derived from an EMBL/GenBank/DDBJ whole genome shotgun (WGS) entry which is preliminary data.</text>
</comment>
<dbReference type="RefSeq" id="WP_059755678.1">
    <property type="nucleotide sequence ID" value="NZ_LDUG01000025.1"/>
</dbReference>
<dbReference type="InterPro" id="IPR011992">
    <property type="entry name" value="EF-hand-dom_pair"/>
</dbReference>
<evidence type="ECO:0000313" key="5">
    <source>
        <dbReference type="Proteomes" id="UP000064243"/>
    </source>
</evidence>
<evidence type="ECO:0000313" key="4">
    <source>
        <dbReference type="EMBL" id="KVW95476.1"/>
    </source>
</evidence>
<evidence type="ECO:0000256" key="2">
    <source>
        <dbReference type="SAM" id="SignalP"/>
    </source>
</evidence>
<dbReference type="AlphaFoldDB" id="A0A119CVQ5"/>
<evidence type="ECO:0000256" key="1">
    <source>
        <dbReference type="SAM" id="MobiDB-lite"/>
    </source>
</evidence>
<evidence type="ECO:0000259" key="3">
    <source>
        <dbReference type="PROSITE" id="PS50222"/>
    </source>
</evidence>
<keyword evidence="5" id="KW-1185">Reference proteome</keyword>